<feature type="compositionally biased region" description="Low complexity" evidence="1">
    <location>
        <begin position="14"/>
        <end position="26"/>
    </location>
</feature>
<feature type="compositionally biased region" description="Basic residues" evidence="1">
    <location>
        <begin position="127"/>
        <end position="139"/>
    </location>
</feature>
<keyword evidence="3" id="KW-1185">Reference proteome</keyword>
<dbReference type="AlphaFoldDB" id="A0AAV7N7M0"/>
<feature type="compositionally biased region" description="Basic and acidic residues" evidence="1">
    <location>
        <begin position="27"/>
        <end position="46"/>
    </location>
</feature>
<reference evidence="2" key="1">
    <citation type="journal article" date="2022" name="bioRxiv">
        <title>Sequencing and chromosome-scale assembly of the giantPleurodeles waltlgenome.</title>
        <authorList>
            <person name="Brown T."/>
            <person name="Elewa A."/>
            <person name="Iarovenko S."/>
            <person name="Subramanian E."/>
            <person name="Araus A.J."/>
            <person name="Petzold A."/>
            <person name="Susuki M."/>
            <person name="Suzuki K.-i.T."/>
            <person name="Hayashi T."/>
            <person name="Toyoda A."/>
            <person name="Oliveira C."/>
            <person name="Osipova E."/>
            <person name="Leigh N.D."/>
            <person name="Simon A."/>
            <person name="Yun M.H."/>
        </authorList>
    </citation>
    <scope>NUCLEOTIDE SEQUENCE</scope>
    <source>
        <strain evidence="2">20211129_DDA</strain>
        <tissue evidence="2">Liver</tissue>
    </source>
</reference>
<sequence>MGGGASRGPREGAARPARNAQAPANQRRCEGRGEGRTAWKRGVREEQVTSCRSCLCTPLRPEGWLARGRRLTRREAAAAASPDLSSGRPGRARCQRRERTWGRARTPRSSPRVTVGPRGGSQTVGLRGKKRGSRRSPRFMRKEAASRGREKSLAYLK</sequence>
<evidence type="ECO:0000313" key="2">
    <source>
        <dbReference type="EMBL" id="KAJ1111434.1"/>
    </source>
</evidence>
<proteinExistence type="predicted"/>
<gene>
    <name evidence="2" type="ORF">NDU88_008758</name>
</gene>
<evidence type="ECO:0000256" key="1">
    <source>
        <dbReference type="SAM" id="MobiDB-lite"/>
    </source>
</evidence>
<protein>
    <submittedName>
        <fullName evidence="2">Uncharacterized protein</fullName>
    </submittedName>
</protein>
<evidence type="ECO:0000313" key="3">
    <source>
        <dbReference type="Proteomes" id="UP001066276"/>
    </source>
</evidence>
<feature type="compositionally biased region" description="Basic and acidic residues" evidence="1">
    <location>
        <begin position="140"/>
        <end position="157"/>
    </location>
</feature>
<feature type="region of interest" description="Disordered" evidence="1">
    <location>
        <begin position="75"/>
        <end position="157"/>
    </location>
</feature>
<comment type="caution">
    <text evidence="2">The sequence shown here is derived from an EMBL/GenBank/DDBJ whole genome shotgun (WGS) entry which is preliminary data.</text>
</comment>
<accession>A0AAV7N7M0</accession>
<dbReference type="Proteomes" id="UP001066276">
    <property type="component" value="Chromosome 9"/>
</dbReference>
<organism evidence="2 3">
    <name type="scientific">Pleurodeles waltl</name>
    <name type="common">Iberian ribbed newt</name>
    <dbReference type="NCBI Taxonomy" id="8319"/>
    <lineage>
        <taxon>Eukaryota</taxon>
        <taxon>Metazoa</taxon>
        <taxon>Chordata</taxon>
        <taxon>Craniata</taxon>
        <taxon>Vertebrata</taxon>
        <taxon>Euteleostomi</taxon>
        <taxon>Amphibia</taxon>
        <taxon>Batrachia</taxon>
        <taxon>Caudata</taxon>
        <taxon>Salamandroidea</taxon>
        <taxon>Salamandridae</taxon>
        <taxon>Pleurodelinae</taxon>
        <taxon>Pleurodeles</taxon>
    </lineage>
</organism>
<dbReference type="EMBL" id="JANPWB010000013">
    <property type="protein sequence ID" value="KAJ1111434.1"/>
    <property type="molecule type" value="Genomic_DNA"/>
</dbReference>
<name>A0AAV7N7M0_PLEWA</name>
<feature type="region of interest" description="Disordered" evidence="1">
    <location>
        <begin position="1"/>
        <end position="46"/>
    </location>
</feature>